<dbReference type="InterPro" id="IPR000627">
    <property type="entry name" value="Intradiol_dOase_C"/>
</dbReference>
<comment type="caution">
    <text evidence="9">The sequence shown here is derived from an EMBL/GenBank/DDBJ whole genome shotgun (WGS) entry which is preliminary data.</text>
</comment>
<evidence type="ECO:0000259" key="7">
    <source>
        <dbReference type="Pfam" id="PF00775"/>
    </source>
</evidence>
<dbReference type="Gene3D" id="2.60.130.10">
    <property type="entry name" value="Aromatic compound dioxygenase"/>
    <property type="match status" value="1"/>
</dbReference>
<dbReference type="CDD" id="cd03461">
    <property type="entry name" value="1_2-HQD"/>
    <property type="match status" value="1"/>
</dbReference>
<dbReference type="GO" id="GO:0051213">
    <property type="term" value="F:dioxygenase activity"/>
    <property type="evidence" value="ECO:0007669"/>
    <property type="project" value="UniProtKB-KW"/>
</dbReference>
<gene>
    <name evidence="9" type="ORF">ACFSF0_04730</name>
</gene>
<evidence type="ECO:0000256" key="1">
    <source>
        <dbReference type="ARBA" id="ARBA00001965"/>
    </source>
</evidence>
<dbReference type="SUPFAM" id="SSF49482">
    <property type="entry name" value="Aromatic compound dioxygenase"/>
    <property type="match status" value="1"/>
</dbReference>
<sequence length="287" mass="31180">MRNIDEHSITPAVLESFAQCSDPRLREVLSALVQHLHDFAREVKLSEPEWMAAIEFLTATGQLCNDQRQEFILLSDVLGMSMLTVALNHAKRPEATEATVFGPFHVHGAPELPLGGDMGAGAAGEPLFVNVTVKGPDGQPVAHAQMDVWEADAEGFYDVQREGLPAAQGRAVFRTDAQGGAHFKAVLPVGYPIPTDGPVGRLLQATGRHPWRPAHLHFMIQAPGYETLVTHIFRDGDTYLDSDAVFGVRNSLIGDFQEHPAGATPDGDTSATPFHTLRYDFVLEPSA</sequence>
<dbReference type="InterPro" id="IPR039390">
    <property type="entry name" value="1_2-HQD/HQD"/>
</dbReference>
<comment type="similarity">
    <text evidence="2">Belongs to the intradiol ring-cleavage dioxygenase family.</text>
</comment>
<keyword evidence="10" id="KW-1185">Reference proteome</keyword>
<organism evidence="9 10">
    <name type="scientific">Ottowia flava</name>
    <dbReference type="NCBI Taxonomy" id="2675430"/>
    <lineage>
        <taxon>Bacteria</taxon>
        <taxon>Pseudomonadati</taxon>
        <taxon>Pseudomonadota</taxon>
        <taxon>Betaproteobacteria</taxon>
        <taxon>Burkholderiales</taxon>
        <taxon>Comamonadaceae</taxon>
        <taxon>Ottowia</taxon>
    </lineage>
</organism>
<evidence type="ECO:0000256" key="4">
    <source>
        <dbReference type="ARBA" id="ARBA00022964"/>
    </source>
</evidence>
<dbReference type="Proteomes" id="UP001597304">
    <property type="component" value="Unassembled WGS sequence"/>
</dbReference>
<dbReference type="PANTHER" id="PTHR33711:SF7">
    <property type="entry name" value="INTRADIOL RING-CLEAVAGE DIOXYGENASES DOMAIN-CONTAINING PROTEIN-RELATED"/>
    <property type="match status" value="1"/>
</dbReference>
<dbReference type="InterPro" id="IPR007535">
    <property type="entry name" value="Catechol_dOase_N"/>
</dbReference>
<dbReference type="EMBL" id="JBHUEJ010000011">
    <property type="protein sequence ID" value="MFD1709898.1"/>
    <property type="molecule type" value="Genomic_DNA"/>
</dbReference>
<keyword evidence="5" id="KW-0560">Oxidoreductase</keyword>
<dbReference type="PANTHER" id="PTHR33711">
    <property type="entry name" value="DIOXYGENASE, PUTATIVE (AFU_ORTHOLOGUE AFUA_2G02910)-RELATED"/>
    <property type="match status" value="1"/>
</dbReference>
<feature type="domain" description="Intradiol ring-cleavage dioxygenases" evidence="7">
    <location>
        <begin position="121"/>
        <end position="285"/>
    </location>
</feature>
<evidence type="ECO:0000256" key="2">
    <source>
        <dbReference type="ARBA" id="ARBA00007825"/>
    </source>
</evidence>
<accession>A0ABW4KRL8</accession>
<feature type="domain" description="Catechol dioxygenase N-terminal" evidence="8">
    <location>
        <begin position="22"/>
        <end position="95"/>
    </location>
</feature>
<evidence type="ECO:0000313" key="10">
    <source>
        <dbReference type="Proteomes" id="UP001597304"/>
    </source>
</evidence>
<evidence type="ECO:0000256" key="3">
    <source>
        <dbReference type="ARBA" id="ARBA00022723"/>
    </source>
</evidence>
<evidence type="ECO:0000256" key="5">
    <source>
        <dbReference type="ARBA" id="ARBA00023002"/>
    </source>
</evidence>
<evidence type="ECO:0000256" key="6">
    <source>
        <dbReference type="ARBA" id="ARBA00023004"/>
    </source>
</evidence>
<comment type="cofactor">
    <cofactor evidence="1">
        <name>Fe(3+)</name>
        <dbReference type="ChEBI" id="CHEBI:29034"/>
    </cofactor>
</comment>
<dbReference type="Pfam" id="PF00775">
    <property type="entry name" value="Dioxygenase_C"/>
    <property type="match status" value="1"/>
</dbReference>
<keyword evidence="3" id="KW-0479">Metal-binding</keyword>
<protein>
    <submittedName>
        <fullName evidence="9">Intradiol ring-cleavage dioxygenase</fullName>
    </submittedName>
</protein>
<keyword evidence="6" id="KW-0408">Iron</keyword>
<keyword evidence="4 9" id="KW-0223">Dioxygenase</keyword>
<dbReference type="InterPro" id="IPR050770">
    <property type="entry name" value="Intradiol_RC_Dioxygenase"/>
</dbReference>
<dbReference type="Pfam" id="PF04444">
    <property type="entry name" value="Dioxygenase_N"/>
    <property type="match status" value="1"/>
</dbReference>
<evidence type="ECO:0000259" key="8">
    <source>
        <dbReference type="Pfam" id="PF04444"/>
    </source>
</evidence>
<reference evidence="10" key="1">
    <citation type="journal article" date="2019" name="Int. J. Syst. Evol. Microbiol.">
        <title>The Global Catalogue of Microorganisms (GCM) 10K type strain sequencing project: providing services to taxonomists for standard genome sequencing and annotation.</title>
        <authorList>
            <consortium name="The Broad Institute Genomics Platform"/>
            <consortium name="The Broad Institute Genome Sequencing Center for Infectious Disease"/>
            <person name="Wu L."/>
            <person name="Ma J."/>
        </authorList>
    </citation>
    <scope>NUCLEOTIDE SEQUENCE [LARGE SCALE GENOMIC DNA]</scope>
    <source>
        <strain evidence="10">LMG 29247</strain>
    </source>
</reference>
<dbReference type="InterPro" id="IPR015889">
    <property type="entry name" value="Intradiol_dOase_core"/>
</dbReference>
<name>A0ABW4KRL8_9BURK</name>
<proteinExistence type="inferred from homology"/>
<evidence type="ECO:0000313" key="9">
    <source>
        <dbReference type="EMBL" id="MFD1709898.1"/>
    </source>
</evidence>
<dbReference type="RefSeq" id="WP_147914035.1">
    <property type="nucleotide sequence ID" value="NZ_JBHUEJ010000011.1"/>
</dbReference>